<dbReference type="PROSITE" id="PS01136">
    <property type="entry name" value="UPF0034"/>
    <property type="match status" value="1"/>
</dbReference>
<keyword evidence="3" id="KW-0288">FMN</keyword>
<name>A0A645FKV8_9ZZZZ</name>
<dbReference type="GO" id="GO:0017150">
    <property type="term" value="F:tRNA dihydrouridine synthase activity"/>
    <property type="evidence" value="ECO:0007669"/>
    <property type="project" value="InterPro"/>
</dbReference>
<dbReference type="InterPro" id="IPR035587">
    <property type="entry name" value="DUS-like_FMN-bd"/>
</dbReference>
<dbReference type="SUPFAM" id="SSF51395">
    <property type="entry name" value="FMN-linked oxidoreductases"/>
    <property type="match status" value="1"/>
</dbReference>
<comment type="cofactor">
    <cofactor evidence="1">
        <name>FMN</name>
        <dbReference type="ChEBI" id="CHEBI:58210"/>
    </cofactor>
</comment>
<evidence type="ECO:0000256" key="5">
    <source>
        <dbReference type="ARBA" id="ARBA00022857"/>
    </source>
</evidence>
<gene>
    <name evidence="8" type="primary">dus_46</name>
    <name evidence="8" type="ORF">SDC9_162376</name>
</gene>
<dbReference type="EC" id="1.3.1.-" evidence="8"/>
<dbReference type="PANTHER" id="PTHR45846">
    <property type="entry name" value="TRNA-DIHYDROURIDINE(47) SYNTHASE [NAD(P)(+)]-LIKE"/>
    <property type="match status" value="1"/>
</dbReference>
<reference evidence="8" key="1">
    <citation type="submission" date="2019-08" db="EMBL/GenBank/DDBJ databases">
        <authorList>
            <person name="Kucharzyk K."/>
            <person name="Murdoch R.W."/>
            <person name="Higgins S."/>
            <person name="Loffler F."/>
        </authorList>
    </citation>
    <scope>NUCLEOTIDE SEQUENCE</scope>
</reference>
<evidence type="ECO:0000256" key="4">
    <source>
        <dbReference type="ARBA" id="ARBA00022694"/>
    </source>
</evidence>
<evidence type="ECO:0000313" key="8">
    <source>
        <dbReference type="EMBL" id="MPN15047.1"/>
    </source>
</evidence>
<keyword evidence="2" id="KW-0285">Flavoprotein</keyword>
<dbReference type="GO" id="GO:0050660">
    <property type="term" value="F:flavin adenine dinucleotide binding"/>
    <property type="evidence" value="ECO:0007669"/>
    <property type="project" value="InterPro"/>
</dbReference>
<dbReference type="AlphaFoldDB" id="A0A645FKV8"/>
<sequence>MAALRQPDLIDLNMGCPAPKITGGGAGSALLKNLPLAQEIARAAVLGAGGIPVTAKIRRGYDAGDDVAVEAAKRLEQAGVAAITVHGRTRAQMYSPPVDLDCIAAVKAAVSVPVIGNGDIFTPQEAKHMFEYTGCDLVMVGRGALGNPWLFEQINACMRGEAVPESPLLETRLAVMRQEIALLIKDKGEAVGFREARKHVAWYMTGLRGAAQLRRMCGEIAGWDSIAAICEAAQQLNLQDAP</sequence>
<dbReference type="InterPro" id="IPR018517">
    <property type="entry name" value="tRNA_hU_synthase_CS"/>
</dbReference>
<organism evidence="8">
    <name type="scientific">bioreactor metagenome</name>
    <dbReference type="NCBI Taxonomy" id="1076179"/>
    <lineage>
        <taxon>unclassified sequences</taxon>
        <taxon>metagenomes</taxon>
        <taxon>ecological metagenomes</taxon>
    </lineage>
</organism>
<protein>
    <submittedName>
        <fullName evidence="8">Putative tRNA-dihydrouridine synthase</fullName>
        <ecNumber evidence="8">1.3.1.-</ecNumber>
    </submittedName>
</protein>
<comment type="caution">
    <text evidence="8">The sequence shown here is derived from an EMBL/GenBank/DDBJ whole genome shotgun (WGS) entry which is preliminary data.</text>
</comment>
<dbReference type="InterPro" id="IPR013785">
    <property type="entry name" value="Aldolase_TIM"/>
</dbReference>
<accession>A0A645FKV8</accession>
<dbReference type="Gene3D" id="1.10.1200.80">
    <property type="entry name" value="Putative flavin oxidoreducatase, domain 2"/>
    <property type="match status" value="1"/>
</dbReference>
<keyword evidence="4" id="KW-0819">tRNA processing</keyword>
<dbReference type="PANTHER" id="PTHR45846:SF1">
    <property type="entry name" value="TRNA-DIHYDROURIDINE(47) SYNTHASE [NAD(P)(+)]-LIKE"/>
    <property type="match status" value="1"/>
</dbReference>
<dbReference type="EMBL" id="VSSQ01061753">
    <property type="protein sequence ID" value="MPN15047.1"/>
    <property type="molecule type" value="Genomic_DNA"/>
</dbReference>
<dbReference type="CDD" id="cd02801">
    <property type="entry name" value="DUS_like_FMN"/>
    <property type="match status" value="1"/>
</dbReference>
<keyword evidence="5" id="KW-0521">NADP</keyword>
<dbReference type="Pfam" id="PF01207">
    <property type="entry name" value="Dus"/>
    <property type="match status" value="1"/>
</dbReference>
<proteinExistence type="predicted"/>
<evidence type="ECO:0000256" key="6">
    <source>
        <dbReference type="ARBA" id="ARBA00023002"/>
    </source>
</evidence>
<evidence type="ECO:0000259" key="7">
    <source>
        <dbReference type="Pfam" id="PF01207"/>
    </source>
</evidence>
<keyword evidence="6 8" id="KW-0560">Oxidoreductase</keyword>
<evidence type="ECO:0000256" key="1">
    <source>
        <dbReference type="ARBA" id="ARBA00001917"/>
    </source>
</evidence>
<feature type="domain" description="DUS-like FMN-binding" evidence="7">
    <location>
        <begin position="6"/>
        <end position="231"/>
    </location>
</feature>
<dbReference type="InterPro" id="IPR024036">
    <property type="entry name" value="tRNA-dHydroUridine_Synthase_C"/>
</dbReference>
<evidence type="ECO:0000256" key="2">
    <source>
        <dbReference type="ARBA" id="ARBA00022630"/>
    </source>
</evidence>
<evidence type="ECO:0000256" key="3">
    <source>
        <dbReference type="ARBA" id="ARBA00022643"/>
    </source>
</evidence>
<dbReference type="Gene3D" id="3.20.20.70">
    <property type="entry name" value="Aldolase class I"/>
    <property type="match status" value="1"/>
</dbReference>
<dbReference type="GO" id="GO:0003723">
    <property type="term" value="F:RNA binding"/>
    <property type="evidence" value="ECO:0007669"/>
    <property type="project" value="TreeGrafter"/>
</dbReference>